<keyword evidence="1" id="KW-0175">Coiled coil</keyword>
<name>A0A485K5E7_9STRA</name>
<evidence type="ECO:0000313" key="4">
    <source>
        <dbReference type="Proteomes" id="UP000332933"/>
    </source>
</evidence>
<evidence type="ECO:0000256" key="1">
    <source>
        <dbReference type="SAM" id="Coils"/>
    </source>
</evidence>
<feature type="coiled-coil region" evidence="1">
    <location>
        <begin position="33"/>
        <end position="60"/>
    </location>
</feature>
<protein>
    <submittedName>
        <fullName evidence="3">Aste57867_1490 protein</fullName>
    </submittedName>
</protein>
<reference evidence="3 4" key="1">
    <citation type="submission" date="2019-03" db="EMBL/GenBank/DDBJ databases">
        <authorList>
            <person name="Gaulin E."/>
            <person name="Dumas B."/>
        </authorList>
    </citation>
    <scope>NUCLEOTIDE SEQUENCE [LARGE SCALE GENOMIC DNA]</scope>
    <source>
        <strain evidence="3">CBS 568.67</strain>
    </source>
</reference>
<keyword evidence="4" id="KW-1185">Reference proteome</keyword>
<dbReference type="AlphaFoldDB" id="A0A485K5E7"/>
<evidence type="ECO:0000313" key="3">
    <source>
        <dbReference type="EMBL" id="VFT78706.1"/>
    </source>
</evidence>
<accession>A0A485K5E7</accession>
<dbReference type="EMBL" id="VJMH01000121">
    <property type="protein sequence ID" value="KAF0718776.1"/>
    <property type="molecule type" value="Genomic_DNA"/>
</dbReference>
<gene>
    <name evidence="3" type="primary">Aste57867_1490</name>
    <name evidence="2" type="ORF">As57867_001489</name>
    <name evidence="3" type="ORF">ASTE57867_1490</name>
</gene>
<sequence>MTKKVATAIDPSASAANEARRREQIRLRMQRYRASIDCKRRHLEAEIRHLNNELDRLQSAPRKARPTAYAVAAQVLHQHTATLRENVNRRYKLAHLLYYWVASQEPCEGLPAGSSWLETTLLAEPVAREQGYHWLSQRLYHSAIAATINTSTNECFNTSLYTGDDDKGLSLKGIHIQMQTTVAAPFAAVAKSFWRANCESMAEATEIEKVDDRLLYYNRMEEDHKAFDIIAMFEDPTRVVITSLGVPHDERYPIVEGEMRCYGTQWVVVERLTETTTRVQYTWFSPVPLLASGPAPLVQVGRICGLSSHGIDYREAYIERIRAYIDKCHAPIQEKWFRQCIQDVPTAH</sequence>
<evidence type="ECO:0000313" key="2">
    <source>
        <dbReference type="EMBL" id="KAF0718776.1"/>
    </source>
</evidence>
<reference evidence="2" key="2">
    <citation type="submission" date="2019-06" db="EMBL/GenBank/DDBJ databases">
        <title>Genomics analysis of Aphanomyces spp. identifies a new class of oomycete effector associated with host adaptation.</title>
        <authorList>
            <person name="Gaulin E."/>
        </authorList>
    </citation>
    <scope>NUCLEOTIDE SEQUENCE</scope>
    <source>
        <strain evidence="2">CBS 578.67</strain>
    </source>
</reference>
<dbReference type="Proteomes" id="UP000332933">
    <property type="component" value="Unassembled WGS sequence"/>
</dbReference>
<proteinExistence type="predicted"/>
<dbReference type="EMBL" id="CAADRA010000121">
    <property type="protein sequence ID" value="VFT78706.1"/>
    <property type="molecule type" value="Genomic_DNA"/>
</dbReference>
<organism evidence="3 4">
    <name type="scientific">Aphanomyces stellatus</name>
    <dbReference type="NCBI Taxonomy" id="120398"/>
    <lineage>
        <taxon>Eukaryota</taxon>
        <taxon>Sar</taxon>
        <taxon>Stramenopiles</taxon>
        <taxon>Oomycota</taxon>
        <taxon>Saprolegniomycetes</taxon>
        <taxon>Saprolegniales</taxon>
        <taxon>Verrucalvaceae</taxon>
        <taxon>Aphanomyces</taxon>
    </lineage>
</organism>